<keyword evidence="7 14" id="KW-0547">Nucleotide-binding</keyword>
<dbReference type="InterPro" id="IPR002303">
    <property type="entry name" value="Valyl-tRNA_ligase"/>
</dbReference>
<dbReference type="InterPro" id="IPR009080">
    <property type="entry name" value="tRNAsynth_Ia_anticodon-bd"/>
</dbReference>
<dbReference type="Gene3D" id="3.90.740.10">
    <property type="entry name" value="Valyl/Leucyl/Isoleucyl-tRNA synthetase, editing domain"/>
    <property type="match status" value="1"/>
</dbReference>
<keyword evidence="6 14" id="KW-0436">Ligase</keyword>
<evidence type="ECO:0000256" key="10">
    <source>
        <dbReference type="ARBA" id="ARBA00023146"/>
    </source>
</evidence>
<evidence type="ECO:0000256" key="1">
    <source>
        <dbReference type="ARBA" id="ARBA00004173"/>
    </source>
</evidence>
<keyword evidence="9 14" id="KW-0648">Protein biosynthesis</keyword>
<evidence type="ECO:0000256" key="4">
    <source>
        <dbReference type="ARBA" id="ARBA00013169"/>
    </source>
</evidence>
<feature type="domain" description="Aminoacyl-tRNA synthetase class Ia" evidence="16">
    <location>
        <begin position="114"/>
        <end position="732"/>
    </location>
</feature>
<gene>
    <name evidence="18" type="ORF">RMAR00112_LOCUS16893</name>
</gene>
<dbReference type="EC" id="6.1.1.9" evidence="4"/>
<dbReference type="InterPro" id="IPR002300">
    <property type="entry name" value="aa-tRNA-synth_Ia"/>
</dbReference>
<evidence type="ECO:0000259" key="16">
    <source>
        <dbReference type="Pfam" id="PF00133"/>
    </source>
</evidence>
<protein>
    <recommendedName>
        <fullName evidence="12">Valine--tRNA ligase, mitochondrial</fullName>
        <ecNumber evidence="4">6.1.1.9</ecNumber>
    </recommendedName>
    <alternativeName>
        <fullName evidence="11">Valyl-tRNA synthetase</fullName>
    </alternativeName>
</protein>
<dbReference type="CDD" id="cd07962">
    <property type="entry name" value="Anticodon_Ia_Val"/>
    <property type="match status" value="1"/>
</dbReference>
<dbReference type="InterPro" id="IPR009008">
    <property type="entry name" value="Val/Leu/Ile-tRNA-synth_edit"/>
</dbReference>
<comment type="subcellular location">
    <subcellularLocation>
        <location evidence="2">Cytoplasm</location>
    </subcellularLocation>
    <subcellularLocation>
        <location evidence="1">Mitochondrion</location>
    </subcellularLocation>
</comment>
<dbReference type="SUPFAM" id="SSF47323">
    <property type="entry name" value="Anticodon-binding domain of a subclass of class I aminoacyl-tRNA synthetases"/>
    <property type="match status" value="1"/>
</dbReference>
<dbReference type="InterPro" id="IPR014729">
    <property type="entry name" value="Rossmann-like_a/b/a_fold"/>
</dbReference>
<evidence type="ECO:0000313" key="18">
    <source>
        <dbReference type="EMBL" id="CAE0048896.1"/>
    </source>
</evidence>
<dbReference type="PROSITE" id="PS00178">
    <property type="entry name" value="AA_TRNA_LIGASE_I"/>
    <property type="match status" value="1"/>
</dbReference>
<feature type="region of interest" description="Disordered" evidence="15">
    <location>
        <begin position="45"/>
        <end position="84"/>
    </location>
</feature>
<dbReference type="GO" id="GO:0005829">
    <property type="term" value="C:cytosol"/>
    <property type="evidence" value="ECO:0007669"/>
    <property type="project" value="TreeGrafter"/>
</dbReference>
<dbReference type="SUPFAM" id="SSF52374">
    <property type="entry name" value="Nucleotidylyl transferase"/>
    <property type="match status" value="1"/>
</dbReference>
<evidence type="ECO:0000256" key="11">
    <source>
        <dbReference type="ARBA" id="ARBA00029936"/>
    </source>
</evidence>
<dbReference type="PANTHER" id="PTHR11946:SF109">
    <property type="entry name" value="VALINE--TRNA LIGASE"/>
    <property type="match status" value="1"/>
</dbReference>
<dbReference type="GO" id="GO:0005739">
    <property type="term" value="C:mitochondrion"/>
    <property type="evidence" value="ECO:0007669"/>
    <property type="project" value="UniProtKB-SubCell"/>
</dbReference>
<proteinExistence type="inferred from homology"/>
<dbReference type="InterPro" id="IPR037118">
    <property type="entry name" value="Val-tRNA_synth_C_sf"/>
</dbReference>
<evidence type="ECO:0000256" key="8">
    <source>
        <dbReference type="ARBA" id="ARBA00022840"/>
    </source>
</evidence>
<dbReference type="FunFam" id="3.40.50.620:FF:000020">
    <property type="entry name" value="Valine--tRNA ligase, mitochondrial"/>
    <property type="match status" value="1"/>
</dbReference>
<evidence type="ECO:0000259" key="17">
    <source>
        <dbReference type="Pfam" id="PF08264"/>
    </source>
</evidence>
<comment type="similarity">
    <text evidence="3 14">Belongs to the class-I aminoacyl-tRNA synthetase family.</text>
</comment>
<evidence type="ECO:0000256" key="2">
    <source>
        <dbReference type="ARBA" id="ARBA00004496"/>
    </source>
</evidence>
<dbReference type="HAMAP" id="MF_02004">
    <property type="entry name" value="Val_tRNA_synth_type1"/>
    <property type="match status" value="1"/>
</dbReference>
<dbReference type="PRINTS" id="PR00986">
    <property type="entry name" value="TRNASYNTHVAL"/>
</dbReference>
<comment type="catalytic activity">
    <reaction evidence="13">
        <text>tRNA(Val) + L-valine + ATP = L-valyl-tRNA(Val) + AMP + diphosphate</text>
        <dbReference type="Rhea" id="RHEA:10704"/>
        <dbReference type="Rhea" id="RHEA-COMP:9672"/>
        <dbReference type="Rhea" id="RHEA-COMP:9708"/>
        <dbReference type="ChEBI" id="CHEBI:30616"/>
        <dbReference type="ChEBI" id="CHEBI:33019"/>
        <dbReference type="ChEBI" id="CHEBI:57762"/>
        <dbReference type="ChEBI" id="CHEBI:78442"/>
        <dbReference type="ChEBI" id="CHEBI:78537"/>
        <dbReference type="ChEBI" id="CHEBI:456215"/>
        <dbReference type="EC" id="6.1.1.9"/>
    </reaction>
</comment>
<sequence length="1088" mass="122895">MADQSSSGDVAQVTVEEFMQMSDEEKAKLPKARQKKLAKMVEVAKKKAAKGNAGEAQRGVATPKGEGKAAANKQKKKAQQVSAEDLMDNTPRGEKKILKKMLPAYHPKYVESAWGEWWEAEQFYTADVEEALKCGDDGKFVMVIPPPNVTGSLHLGHALMATIEDTITRWHRMHGRVTLYLPGVDHAGIATQVVVEKKLARERNLTRHDLGREAFVNEVWKWKDEYGAQITRQLRKMGLSVDWTREEFTFSKKLSIAVNEAFVRLYDKGLIYRDTRLVNWCCKLRTALSDIEVDYVDITGRTMMKVPNHDDEIEFGVLTHFAYKVEGSDEELVIATTRLETMLGDVAVAVHPNDSRYKHLIGSELIHPFVDRKLKIIADDELVDMEFGTGAVKVTPAHDPNDFACGRRHNLEEVSILTDEGLMNNNCGQFSGMRRYQARVEVEKALEAKGLLRGKTDNPMRLGLCSRTADIIEPLLKPQWWVDCKEIARRSTEAVRSGELKLVPNIFEGTWFNWLDNIRDWCVSRQLWWGHRIPAYLATAKNGSSEWIVGRDEADARNRAAEKLGVDAAELTLEQDEDVLDTWFSSGLFPFSVFGWPEETKDLEGFFPTTLLETGHDILFFWVARMVMMSLALTDKLPFKTVYLHAMVRDKHGRKMTKSLGNVIDPLEVIGGTNLDQLLQKLQNSNLDPRELEKASMGMKLDYPEGIPECGADALRCGLLAYTQQARDINLDVQRVVGYRNFCNKLWNASRFALSNLGEDFIFEPENLQKAVKHGDPMDLYILDCLNIASRDTESSMKGFALYSAVSATYKFWLYELCDVYLEAIKPVVNGEDPDAKSYALHVLYHCLHSGLRLLHPIMPFLTEELFQRLPNREKHDDTRSISLSAFPQSSESMAFPGAHRQVDSTMEITKSIRSLRAAYNLTPSARPEIYVLCRDDQSFEDAQKTSIKITTLSRSSKVEILKLGSGNIPSGCGVSVVNENTEVHMALAGLVDVEAELTKLRGNASEKKLLVEGYQKKMSVPEYEKNVPQSVQEKNTATLVSCFAQDSAVRDKLLIPLSNHSLEQAKYKQEMETIEDLIDRFEQLRSG</sequence>
<dbReference type="Pfam" id="PF08264">
    <property type="entry name" value="Anticodon_1"/>
    <property type="match status" value="1"/>
</dbReference>
<reference evidence="18" key="1">
    <citation type="submission" date="2021-01" db="EMBL/GenBank/DDBJ databases">
        <authorList>
            <person name="Corre E."/>
            <person name="Pelletier E."/>
            <person name="Niang G."/>
            <person name="Scheremetjew M."/>
            <person name="Finn R."/>
            <person name="Kale V."/>
            <person name="Holt S."/>
            <person name="Cochrane G."/>
            <person name="Meng A."/>
            <person name="Brown T."/>
            <person name="Cohen L."/>
        </authorList>
    </citation>
    <scope>NUCLEOTIDE SEQUENCE</scope>
    <source>
        <strain evidence="18">CCMP 769</strain>
    </source>
</reference>
<evidence type="ECO:0000256" key="9">
    <source>
        <dbReference type="ARBA" id="ARBA00022917"/>
    </source>
</evidence>
<dbReference type="NCBIfam" id="TIGR00422">
    <property type="entry name" value="valS"/>
    <property type="match status" value="1"/>
</dbReference>
<dbReference type="GO" id="GO:0002161">
    <property type="term" value="F:aminoacyl-tRNA deacylase activity"/>
    <property type="evidence" value="ECO:0007669"/>
    <property type="project" value="InterPro"/>
</dbReference>
<dbReference type="PANTHER" id="PTHR11946">
    <property type="entry name" value="VALYL-TRNA SYNTHETASES"/>
    <property type="match status" value="1"/>
</dbReference>
<dbReference type="GO" id="GO:0004832">
    <property type="term" value="F:valine-tRNA ligase activity"/>
    <property type="evidence" value="ECO:0007669"/>
    <property type="project" value="UniProtKB-EC"/>
</dbReference>
<dbReference type="SUPFAM" id="SSF50677">
    <property type="entry name" value="ValRS/IleRS/LeuRS editing domain"/>
    <property type="match status" value="1"/>
</dbReference>
<evidence type="ECO:0000256" key="14">
    <source>
        <dbReference type="RuleBase" id="RU363035"/>
    </source>
</evidence>
<evidence type="ECO:0000256" key="13">
    <source>
        <dbReference type="ARBA" id="ARBA00047552"/>
    </source>
</evidence>
<dbReference type="InterPro" id="IPR013155">
    <property type="entry name" value="M/V/L/I-tRNA-synth_anticd-bd"/>
</dbReference>
<evidence type="ECO:0000256" key="15">
    <source>
        <dbReference type="SAM" id="MobiDB-lite"/>
    </source>
</evidence>
<evidence type="ECO:0000256" key="6">
    <source>
        <dbReference type="ARBA" id="ARBA00022598"/>
    </source>
</evidence>
<organism evidence="18">
    <name type="scientific">Rhodosorus marinus</name>
    <dbReference type="NCBI Taxonomy" id="101924"/>
    <lineage>
        <taxon>Eukaryota</taxon>
        <taxon>Rhodophyta</taxon>
        <taxon>Stylonematophyceae</taxon>
        <taxon>Stylonematales</taxon>
        <taxon>Stylonemataceae</taxon>
        <taxon>Rhodosorus</taxon>
    </lineage>
</organism>
<dbReference type="GO" id="GO:0005524">
    <property type="term" value="F:ATP binding"/>
    <property type="evidence" value="ECO:0007669"/>
    <property type="project" value="UniProtKB-KW"/>
</dbReference>
<dbReference type="Gene3D" id="1.10.287.380">
    <property type="entry name" value="Valyl-tRNA synthetase, C-terminal domain"/>
    <property type="match status" value="1"/>
</dbReference>
<dbReference type="InterPro" id="IPR033705">
    <property type="entry name" value="Anticodon_Ia_Val"/>
</dbReference>
<keyword evidence="5" id="KW-0963">Cytoplasm</keyword>
<dbReference type="AlphaFoldDB" id="A0A7S2ZUJ1"/>
<dbReference type="FunFam" id="3.90.740.10:FF:000005">
    <property type="entry name" value="Valine--tRNA ligase, mitochondrial"/>
    <property type="match status" value="1"/>
</dbReference>
<dbReference type="Gene3D" id="3.40.50.620">
    <property type="entry name" value="HUPs"/>
    <property type="match status" value="2"/>
</dbReference>
<feature type="domain" description="Methionyl/Valyl/Leucyl/Isoleucyl-tRNA synthetase anticodon-binding" evidence="17">
    <location>
        <begin position="779"/>
        <end position="929"/>
    </location>
</feature>
<keyword evidence="8 14" id="KW-0067">ATP-binding</keyword>
<dbReference type="Gene3D" id="1.10.730.10">
    <property type="entry name" value="Isoleucyl-tRNA Synthetase, Domain 1"/>
    <property type="match status" value="1"/>
</dbReference>
<keyword evidence="10 14" id="KW-0030">Aminoacyl-tRNA synthetase</keyword>
<evidence type="ECO:0000256" key="3">
    <source>
        <dbReference type="ARBA" id="ARBA00005594"/>
    </source>
</evidence>
<dbReference type="EMBL" id="HBHW01022085">
    <property type="protein sequence ID" value="CAE0048896.1"/>
    <property type="molecule type" value="Transcribed_RNA"/>
</dbReference>
<evidence type="ECO:0000256" key="5">
    <source>
        <dbReference type="ARBA" id="ARBA00022490"/>
    </source>
</evidence>
<accession>A0A7S2ZUJ1</accession>
<evidence type="ECO:0000256" key="12">
    <source>
        <dbReference type="ARBA" id="ARBA00040837"/>
    </source>
</evidence>
<dbReference type="FunFam" id="1.10.730.10:FF:000009">
    <property type="entry name" value="Valine--tRNA ligase, mitochondrial"/>
    <property type="match status" value="1"/>
</dbReference>
<dbReference type="FunFam" id="3.40.50.620:FF:000078">
    <property type="entry name" value="Valine--tRNA ligase, mitochondrial"/>
    <property type="match status" value="1"/>
</dbReference>
<dbReference type="Pfam" id="PF00133">
    <property type="entry name" value="tRNA-synt_1"/>
    <property type="match status" value="1"/>
</dbReference>
<name>A0A7S2ZUJ1_9RHOD</name>
<dbReference type="NCBIfam" id="NF004349">
    <property type="entry name" value="PRK05729.1"/>
    <property type="match status" value="1"/>
</dbReference>
<evidence type="ECO:0000256" key="7">
    <source>
        <dbReference type="ARBA" id="ARBA00022741"/>
    </source>
</evidence>
<dbReference type="CDD" id="cd00817">
    <property type="entry name" value="ValRS_core"/>
    <property type="match status" value="1"/>
</dbReference>
<dbReference type="GO" id="GO:0006438">
    <property type="term" value="P:valyl-tRNA aminoacylation"/>
    <property type="evidence" value="ECO:0007669"/>
    <property type="project" value="InterPro"/>
</dbReference>
<dbReference type="InterPro" id="IPR001412">
    <property type="entry name" value="aa-tRNA-synth_I_CS"/>
</dbReference>